<accession>A0A6M1LC09</accession>
<feature type="transmembrane region" description="Helical" evidence="1">
    <location>
        <begin position="167"/>
        <end position="185"/>
    </location>
</feature>
<dbReference type="EMBL" id="SAIY01000010">
    <property type="protein sequence ID" value="NGM15644.1"/>
    <property type="molecule type" value="Genomic_DNA"/>
</dbReference>
<name>A0A6M1LC09_9ACTN</name>
<keyword evidence="1" id="KW-0812">Transmembrane</keyword>
<sequence>MLAAFGPYLAAGIRTEQAAVCAVAGLALLAGAHHLRETPSRAMLAIAAMATYLTVAAFAAVGPTSQATGYGPVGFLAGLDNLLLPIVTLTAGYLIAAGHPDRRRLLRITALTLVAALAVNAAVSYLMLVSPGDYDQLMSAWWTGDGGVSTAERAATMGRYSGIFNQPAEAGVAYSLGLIAAVYALRRQPMILAAAGVALTVGGLLTASKIFLLIGLPVALWQTWMGSSWHTRAGTVLAVGGVMALFDHQARQPDSPIGGVLLGAWLNPGDRGGGLLSLYTASRFGEQSTLADTAGIVLTHSPWFGFGLGGLRVAYDSAWVEALVMAGIVGVAAQAAILAVMVWCWLDVRRWADPAAVRFGAGLLLVVIVGSAGLPTTTANRVSSVVWLFVALLLVCPPIPGRRALWAKDAPEDTAAGRPLRVLPVDQRRHEVRWPGVKPMARQ</sequence>
<feature type="transmembrane region" description="Helical" evidence="1">
    <location>
        <begin position="192"/>
        <end position="220"/>
    </location>
</feature>
<keyword evidence="1" id="KW-1133">Transmembrane helix</keyword>
<comment type="caution">
    <text evidence="2">The sequence shown here is derived from an EMBL/GenBank/DDBJ whole genome shotgun (WGS) entry which is preliminary data.</text>
</comment>
<feature type="transmembrane region" description="Helical" evidence="1">
    <location>
        <begin position="42"/>
        <end position="61"/>
    </location>
</feature>
<evidence type="ECO:0000256" key="1">
    <source>
        <dbReference type="SAM" id="Phobius"/>
    </source>
</evidence>
<evidence type="ECO:0000313" key="2">
    <source>
        <dbReference type="EMBL" id="NGM15644.1"/>
    </source>
</evidence>
<keyword evidence="1" id="KW-0472">Membrane</keyword>
<feature type="transmembrane region" description="Helical" evidence="1">
    <location>
        <begin position="73"/>
        <end position="96"/>
    </location>
</feature>
<protein>
    <recommendedName>
        <fullName evidence="4">O-antigen ligase family protein</fullName>
    </recommendedName>
</protein>
<keyword evidence="3" id="KW-1185">Reference proteome</keyword>
<evidence type="ECO:0008006" key="4">
    <source>
        <dbReference type="Google" id="ProtNLM"/>
    </source>
</evidence>
<dbReference type="Proteomes" id="UP000478148">
    <property type="component" value="Unassembled WGS sequence"/>
</dbReference>
<dbReference type="AlphaFoldDB" id="A0A6M1LC09"/>
<organism evidence="2 3">
    <name type="scientific">Verrucosispora sioxanthis</name>
    <dbReference type="NCBI Taxonomy" id="2499994"/>
    <lineage>
        <taxon>Bacteria</taxon>
        <taxon>Bacillati</taxon>
        <taxon>Actinomycetota</taxon>
        <taxon>Actinomycetes</taxon>
        <taxon>Micromonosporales</taxon>
        <taxon>Micromonosporaceae</taxon>
        <taxon>Micromonospora</taxon>
    </lineage>
</organism>
<proteinExistence type="predicted"/>
<feature type="transmembrane region" description="Helical" evidence="1">
    <location>
        <begin position="322"/>
        <end position="346"/>
    </location>
</feature>
<feature type="transmembrane region" description="Helical" evidence="1">
    <location>
        <begin position="382"/>
        <end position="399"/>
    </location>
</feature>
<evidence type="ECO:0000313" key="3">
    <source>
        <dbReference type="Proteomes" id="UP000478148"/>
    </source>
</evidence>
<feature type="transmembrane region" description="Helical" evidence="1">
    <location>
        <begin position="17"/>
        <end position="35"/>
    </location>
</feature>
<gene>
    <name evidence="2" type="ORF">ENC19_24915</name>
</gene>
<reference evidence="2 3" key="1">
    <citation type="submission" date="2020-02" db="EMBL/GenBank/DDBJ databases">
        <title>Draft Genome Sequence of Verrucosispora sp. Strain CWR15, Isolated from Gulf of Mexico Sponge.</title>
        <authorList>
            <person name="Kennedy S.J."/>
            <person name="Cella E."/>
            <person name="Azarian T."/>
            <person name="Baker B.J."/>
            <person name="Shaw L.N."/>
        </authorList>
    </citation>
    <scope>NUCLEOTIDE SEQUENCE [LARGE SCALE GENOMIC DNA]</scope>
    <source>
        <strain evidence="2 3">CWR15</strain>
    </source>
</reference>
<feature type="transmembrane region" description="Helical" evidence="1">
    <location>
        <begin position="108"/>
        <end position="128"/>
    </location>
</feature>
<feature type="transmembrane region" description="Helical" evidence="1">
    <location>
        <begin position="355"/>
        <end position="376"/>
    </location>
</feature>